<gene>
    <name evidence="1" type="ORF">U0035_00705</name>
</gene>
<name>A0ABZ0W9J8_9BACT</name>
<dbReference type="EMBL" id="CP139960">
    <property type="protein sequence ID" value="WQD38665.1"/>
    <property type="molecule type" value="Genomic_DNA"/>
</dbReference>
<evidence type="ECO:0000313" key="2">
    <source>
        <dbReference type="Proteomes" id="UP001325680"/>
    </source>
</evidence>
<sequence length="82" mass="9826">MLREFTIKINGKYRLFIKYVSKLRNRAFQGFENEFLKVPANGNRTGLNLYLGGRIRPNTGFGYDKRTMYPYKIYWAEQCFEI</sequence>
<reference evidence="1 2" key="1">
    <citation type="submission" date="2023-12" db="EMBL/GenBank/DDBJ databases">
        <title>Genome sequencing and assembly of bacterial species from a model synthetic community.</title>
        <authorList>
            <person name="Hogle S.L."/>
        </authorList>
    </citation>
    <scope>NUCLEOTIDE SEQUENCE [LARGE SCALE GENOMIC DNA]</scope>
    <source>
        <strain evidence="1 2">HAMBI_3031</strain>
    </source>
</reference>
<protein>
    <submittedName>
        <fullName evidence="1">Uncharacterized protein</fullName>
    </submittedName>
</protein>
<proteinExistence type="predicted"/>
<dbReference type="Proteomes" id="UP001325680">
    <property type="component" value="Chromosome"/>
</dbReference>
<keyword evidence="2" id="KW-1185">Reference proteome</keyword>
<accession>A0ABZ0W9J8</accession>
<evidence type="ECO:0000313" key="1">
    <source>
        <dbReference type="EMBL" id="WQD38665.1"/>
    </source>
</evidence>
<organism evidence="1 2">
    <name type="scientific">Niabella yanshanensis</name>
    <dbReference type="NCBI Taxonomy" id="577386"/>
    <lineage>
        <taxon>Bacteria</taxon>
        <taxon>Pseudomonadati</taxon>
        <taxon>Bacteroidota</taxon>
        <taxon>Chitinophagia</taxon>
        <taxon>Chitinophagales</taxon>
        <taxon>Chitinophagaceae</taxon>
        <taxon>Niabella</taxon>
    </lineage>
</organism>